<name>A0A9D2DAH6_9FIRM</name>
<dbReference type="Gene3D" id="3.40.50.1240">
    <property type="entry name" value="Phosphoglycerate mutase-like"/>
    <property type="match status" value="1"/>
</dbReference>
<dbReference type="SMART" id="SM00855">
    <property type="entry name" value="PGAM"/>
    <property type="match status" value="1"/>
</dbReference>
<dbReference type="AlphaFoldDB" id="A0A9D2DAH6"/>
<reference evidence="1" key="1">
    <citation type="journal article" date="2021" name="PeerJ">
        <title>Extensive microbial diversity within the chicken gut microbiome revealed by metagenomics and culture.</title>
        <authorList>
            <person name="Gilroy R."/>
            <person name="Ravi A."/>
            <person name="Getino M."/>
            <person name="Pursley I."/>
            <person name="Horton D.L."/>
            <person name="Alikhan N.F."/>
            <person name="Baker D."/>
            <person name="Gharbi K."/>
            <person name="Hall N."/>
            <person name="Watson M."/>
            <person name="Adriaenssens E.M."/>
            <person name="Foster-Nyarko E."/>
            <person name="Jarju S."/>
            <person name="Secka A."/>
            <person name="Antonio M."/>
            <person name="Oren A."/>
            <person name="Chaudhuri R.R."/>
            <person name="La Ragione R."/>
            <person name="Hildebrand F."/>
            <person name="Pallen M.J."/>
        </authorList>
    </citation>
    <scope>NUCLEOTIDE SEQUENCE</scope>
    <source>
        <strain evidence="1">ChiGjej1B1-13045</strain>
    </source>
</reference>
<evidence type="ECO:0000313" key="2">
    <source>
        <dbReference type="Proteomes" id="UP000824017"/>
    </source>
</evidence>
<gene>
    <name evidence="1" type="ORF">H9817_05195</name>
</gene>
<dbReference type="InterPro" id="IPR029033">
    <property type="entry name" value="His_PPase_superfam"/>
</dbReference>
<comment type="caution">
    <text evidence="1">The sequence shown here is derived from an EMBL/GenBank/DDBJ whole genome shotgun (WGS) entry which is preliminary data.</text>
</comment>
<sequence length="257" mass="29275">MRILFIRHGDPDYANDTLTEKGHREAAALAERAEALNMGACYVSPLGRARATAEYSLKRLGKTAETLDWLREFPAQIDLNKAEHLRAAYPNANKADGKYVPRIVWDVIPSYWTEHREYSDSILWRESEISRNSDVVQVYDDITGKFDAFLAEHGYVREGMHYRVERESTETVTFFCHFGVTCALLGHLWNISPFTMWHSLALAPTSVTEVVTEEREQGTAYFRGLKIGDVSHLSMSGEPVSFAARFCEVYSDTSQRH</sequence>
<reference evidence="1" key="2">
    <citation type="submission" date="2021-04" db="EMBL/GenBank/DDBJ databases">
        <authorList>
            <person name="Gilroy R."/>
        </authorList>
    </citation>
    <scope>NUCLEOTIDE SEQUENCE</scope>
    <source>
        <strain evidence="1">ChiGjej1B1-13045</strain>
    </source>
</reference>
<dbReference type="EMBL" id="DXCD01000132">
    <property type="protein sequence ID" value="HIZ13302.1"/>
    <property type="molecule type" value="Genomic_DNA"/>
</dbReference>
<dbReference type="InterPro" id="IPR013078">
    <property type="entry name" value="His_Pase_superF_clade-1"/>
</dbReference>
<organism evidence="1 2">
    <name type="scientific">Candidatus Mediterraneibacter stercorigallinarum</name>
    <dbReference type="NCBI Taxonomy" id="2838686"/>
    <lineage>
        <taxon>Bacteria</taxon>
        <taxon>Bacillati</taxon>
        <taxon>Bacillota</taxon>
        <taxon>Clostridia</taxon>
        <taxon>Lachnospirales</taxon>
        <taxon>Lachnospiraceae</taxon>
        <taxon>Mediterraneibacter</taxon>
    </lineage>
</organism>
<protein>
    <submittedName>
        <fullName evidence="1">Histidine phosphatase family protein</fullName>
    </submittedName>
</protein>
<dbReference type="SUPFAM" id="SSF53254">
    <property type="entry name" value="Phosphoglycerate mutase-like"/>
    <property type="match status" value="1"/>
</dbReference>
<dbReference type="Pfam" id="PF00300">
    <property type="entry name" value="His_Phos_1"/>
    <property type="match status" value="1"/>
</dbReference>
<proteinExistence type="predicted"/>
<accession>A0A9D2DAH6</accession>
<evidence type="ECO:0000313" key="1">
    <source>
        <dbReference type="EMBL" id="HIZ13302.1"/>
    </source>
</evidence>
<dbReference type="Proteomes" id="UP000824017">
    <property type="component" value="Unassembled WGS sequence"/>
</dbReference>